<evidence type="ECO:0000256" key="22">
    <source>
        <dbReference type="ARBA" id="ARBA00023329"/>
    </source>
</evidence>
<dbReference type="Pfam" id="PF18911">
    <property type="entry name" value="PKD_4"/>
    <property type="match status" value="1"/>
</dbReference>
<evidence type="ECO:0000256" key="15">
    <source>
        <dbReference type="ARBA" id="ARBA00022989"/>
    </source>
</evidence>
<evidence type="ECO:0000256" key="13">
    <source>
        <dbReference type="ARBA" id="ARBA00022737"/>
    </source>
</evidence>
<dbReference type="Gene3D" id="2.10.70.80">
    <property type="match status" value="1"/>
</dbReference>
<dbReference type="InterPro" id="IPR035986">
    <property type="entry name" value="PKD_dom_sf"/>
</dbReference>
<comment type="subcellular location">
    <subcellularLocation>
        <location evidence="2">Cell membrane</location>
        <topology evidence="2">Single-pass type I membrane protein</topology>
    </subcellularLocation>
    <subcellularLocation>
        <location evidence="3">Cell projection</location>
        <location evidence="3">Dendrite</location>
    </subcellularLocation>
    <subcellularLocation>
        <location evidence="6">Cell projection</location>
        <location evidence="6">Dendritic spine</location>
    </subcellularLocation>
    <subcellularLocation>
        <location evidence="4">Cytoplasmic vesicle membrane</location>
        <topology evidence="4">Single-pass type I membrane protein</topology>
    </subcellularLocation>
    <subcellularLocation>
        <location evidence="1">Early endosome membrane</location>
    </subcellularLocation>
    <subcellularLocation>
        <location evidence="5">Perikaryon</location>
    </subcellularLocation>
    <subcellularLocation>
        <location evidence="24">Postsynaptic density membrane</location>
    </subcellularLocation>
    <subcellularLocation>
        <location evidence="7">Recycling endosome membrane</location>
    </subcellularLocation>
    <subcellularLocation>
        <location evidence="23">Synapse</location>
        <location evidence="23">Synaptosome</location>
    </subcellularLocation>
</comment>
<evidence type="ECO:0000313" key="28">
    <source>
        <dbReference type="Proteomes" id="UP000694557"/>
    </source>
</evidence>
<dbReference type="GeneTree" id="ENSGT01030000234563"/>
<dbReference type="PANTHER" id="PTHR12106:SF9">
    <property type="entry name" value="VPS10 DOMAIN-CONTAINING RECEPTOR SORCS2"/>
    <property type="match status" value="1"/>
</dbReference>
<accession>A0A8C7HMB5</accession>
<keyword evidence="12" id="KW-0732">Signal</keyword>
<evidence type="ECO:0000256" key="25">
    <source>
        <dbReference type="ARBA" id="ARBA00074088"/>
    </source>
</evidence>
<evidence type="ECO:0000256" key="12">
    <source>
        <dbReference type="ARBA" id="ARBA00022729"/>
    </source>
</evidence>
<dbReference type="CDD" id="cd00146">
    <property type="entry name" value="PKD"/>
    <property type="match status" value="1"/>
</dbReference>
<keyword evidence="19" id="KW-0325">Glycoprotein</keyword>
<dbReference type="PANTHER" id="PTHR12106">
    <property type="entry name" value="SORTILIN RELATED"/>
    <property type="match status" value="1"/>
</dbReference>
<reference evidence="27" key="2">
    <citation type="submission" date="2025-09" db="UniProtKB">
        <authorList>
            <consortium name="Ensembl"/>
        </authorList>
    </citation>
    <scope>IDENTIFICATION</scope>
</reference>
<keyword evidence="16" id="KW-0770">Synapse</keyword>
<dbReference type="Proteomes" id="UP000694557">
    <property type="component" value="Unassembled WGS sequence"/>
</dbReference>
<dbReference type="Ensembl" id="ENSOKIT00005062358.1">
    <property type="protein sequence ID" value="ENSOKIP00005058666.1"/>
    <property type="gene ID" value="ENSOKIG00005025020.1"/>
</dbReference>
<dbReference type="InterPro" id="IPR050310">
    <property type="entry name" value="VPS10-sortilin"/>
</dbReference>
<dbReference type="InterPro" id="IPR013783">
    <property type="entry name" value="Ig-like_fold"/>
</dbReference>
<dbReference type="SUPFAM" id="SSF110296">
    <property type="entry name" value="Oligoxyloglucan reducing end-specific cellobiohydrolase"/>
    <property type="match status" value="1"/>
</dbReference>
<evidence type="ECO:0000313" key="27">
    <source>
        <dbReference type="Ensembl" id="ENSOKIP00005058666.1"/>
    </source>
</evidence>
<evidence type="ECO:0000256" key="21">
    <source>
        <dbReference type="ARBA" id="ARBA00023273"/>
    </source>
</evidence>
<evidence type="ECO:0000256" key="3">
    <source>
        <dbReference type="ARBA" id="ARBA00004279"/>
    </source>
</evidence>
<evidence type="ECO:0000256" key="8">
    <source>
        <dbReference type="ARBA" id="ARBA00010818"/>
    </source>
</evidence>
<keyword evidence="11" id="KW-0812">Transmembrane</keyword>
<keyword evidence="20" id="KW-0628">Postsynaptic cell membrane</keyword>
<evidence type="ECO:0000256" key="17">
    <source>
        <dbReference type="ARBA" id="ARBA00023136"/>
    </source>
</evidence>
<dbReference type="InterPro" id="IPR000601">
    <property type="entry name" value="PKD_dom"/>
</dbReference>
<keyword evidence="13" id="KW-0677">Repeat</keyword>
<keyword evidence="15" id="KW-1133">Transmembrane helix</keyword>
<dbReference type="InterPro" id="IPR022409">
    <property type="entry name" value="PKD/Chitinase_dom"/>
</dbReference>
<proteinExistence type="inferred from homology"/>
<dbReference type="GO" id="GO:0031901">
    <property type="term" value="C:early endosome membrane"/>
    <property type="evidence" value="ECO:0007669"/>
    <property type="project" value="UniProtKB-SubCell"/>
</dbReference>
<name>A0A8C7HMB5_ONCKI</name>
<dbReference type="Pfam" id="PF15901">
    <property type="entry name" value="Sortilin_C"/>
    <property type="match status" value="1"/>
</dbReference>
<protein>
    <recommendedName>
        <fullName evidence="25">VPS10 domain-containing receptor SorCS2</fullName>
    </recommendedName>
</protein>
<keyword evidence="21" id="KW-0966">Cell projection</keyword>
<dbReference type="SUPFAM" id="SSF49299">
    <property type="entry name" value="PKD domain"/>
    <property type="match status" value="1"/>
</dbReference>
<evidence type="ECO:0000256" key="1">
    <source>
        <dbReference type="ARBA" id="ARBA00004146"/>
    </source>
</evidence>
<dbReference type="InterPro" id="IPR031777">
    <property type="entry name" value="Sortilin_C"/>
</dbReference>
<keyword evidence="14" id="KW-0967">Endosome</keyword>
<dbReference type="Pfam" id="PF15902">
    <property type="entry name" value="Sortilin-Vps10"/>
    <property type="match status" value="2"/>
</dbReference>
<evidence type="ECO:0000256" key="2">
    <source>
        <dbReference type="ARBA" id="ARBA00004251"/>
    </source>
</evidence>
<dbReference type="FunFam" id="2.10.70.80:FF:000001">
    <property type="entry name" value="Sortilin-related VPS10 domain-containing receptor 1"/>
    <property type="match status" value="1"/>
</dbReference>
<dbReference type="Gene3D" id="3.30.60.270">
    <property type="match status" value="1"/>
</dbReference>
<evidence type="ECO:0000256" key="6">
    <source>
        <dbReference type="ARBA" id="ARBA00004552"/>
    </source>
</evidence>
<keyword evidence="18" id="KW-1015">Disulfide bond</keyword>
<evidence type="ECO:0000256" key="24">
    <source>
        <dbReference type="ARBA" id="ARBA00034112"/>
    </source>
</evidence>
<evidence type="ECO:0000256" key="10">
    <source>
        <dbReference type="ARBA" id="ARBA00022599"/>
    </source>
</evidence>
<dbReference type="AlphaFoldDB" id="A0A8C7HMB5"/>
<evidence type="ECO:0000256" key="9">
    <source>
        <dbReference type="ARBA" id="ARBA00022475"/>
    </source>
</evidence>
<evidence type="ECO:0000256" key="18">
    <source>
        <dbReference type="ARBA" id="ARBA00023157"/>
    </source>
</evidence>
<dbReference type="Gene3D" id="2.60.40.10">
    <property type="entry name" value="Immunoglobulins"/>
    <property type="match status" value="1"/>
</dbReference>
<evidence type="ECO:0000256" key="11">
    <source>
        <dbReference type="ARBA" id="ARBA00022692"/>
    </source>
</evidence>
<dbReference type="GO" id="GO:0055038">
    <property type="term" value="C:recycling endosome membrane"/>
    <property type="evidence" value="ECO:0007669"/>
    <property type="project" value="UniProtKB-SubCell"/>
</dbReference>
<dbReference type="InterPro" id="IPR006581">
    <property type="entry name" value="VPS10"/>
</dbReference>
<evidence type="ECO:0000256" key="19">
    <source>
        <dbReference type="ARBA" id="ARBA00023180"/>
    </source>
</evidence>
<sequence>AGETFSSSRSSDYGTTYTKLNLMPGTTIVVSNFYICPTNKKKVGGGITLRCFGKREGGRAGEVHKKMSSVVPTFNLNSSFLCLRSVAGVDVDPDLVHMEMQDTSGGYLYVTCLIQNCSDKTVTAQFLGKIDHNSLSVQDDYIFVKVTTGNRTKHYVSYQRNEFVQMSFPKYALPKDVHIVSTDESQVFLALQEWYQTDSYNLYQSDPQGVYYSVVLENVRSAKQPEESVVIDILEVRGIKGVFLANQKVDDWEPLAPPTTDMNGKPVNCKSVRKPCNLGSQLVEYKEEMYITSDCGKTWRQVFEEEHHILYLDHGGVIVAIKDTSIPLKILKFSIDEGRTWTIHNFTSTSVFVDGLLSEPGDETLVMTVFGHISYRSDWELVKVDFRQSFPRQCTEGDYDSWKLTDLQGEKCIMGQERSFRKRKDTAFCIKGRSYTSALTTKPCQCSEKDFNCDYGFERAQSLKTEGDRCFADFWHDPDSPPHDCHQGHNFESSTGYRKVVSNLCEGGVNKQQSAKQHTCPLLPPRGLQLGIKGQMLAVAPGDDITFIVHQEQGDTSSTKYQVDLGDGMRAIYQNLTVTDEPIQHRYEQQGVYRVTVKAENVAGHDQATIYIQVTAPLQEVHLEVVPIAGINQEVNLTAVVLPFEANLTVFYWWIGDNLQPKMSLGNSLITRFPEEGEVSVTVQASNGRSMVQDTKNVHVYDHFQVIPLAFSSNLDRLNPNIPEWREDVGQVVTKILAKITGIPQVSLVTMVKRGLPTTADLYVLPPESQRDKRSVFVDKVIRSYPDWGQFHFKSSQFKTKTKLQFQIPWLRTEDAYPPLFFRKLPGRNVYAQMHNEKEQEMTSPVNHSEDTQHIIQGEEFIDDDLDSQTLGNAEGSPAFCSLIRIRTNPHYY</sequence>
<dbReference type="FunFam" id="2.60.40.10:FF:000083">
    <property type="entry name" value="Sortilin-related VPS10 domain containing receptor 2"/>
    <property type="match status" value="1"/>
</dbReference>
<dbReference type="PROSITE" id="PS50093">
    <property type="entry name" value="PKD"/>
    <property type="match status" value="1"/>
</dbReference>
<dbReference type="GO" id="GO:0043197">
    <property type="term" value="C:dendritic spine"/>
    <property type="evidence" value="ECO:0007669"/>
    <property type="project" value="UniProtKB-SubCell"/>
</dbReference>
<keyword evidence="9" id="KW-1003">Cell membrane</keyword>
<keyword evidence="17" id="KW-0472">Membrane</keyword>
<dbReference type="GO" id="GO:0043204">
    <property type="term" value="C:perikaryon"/>
    <property type="evidence" value="ECO:0007669"/>
    <property type="project" value="UniProtKB-SubCell"/>
</dbReference>
<evidence type="ECO:0000256" key="5">
    <source>
        <dbReference type="ARBA" id="ARBA00004484"/>
    </source>
</evidence>
<organism evidence="27 28">
    <name type="scientific">Oncorhynchus kisutch</name>
    <name type="common">Coho salmon</name>
    <name type="synonym">Salmo kisutch</name>
    <dbReference type="NCBI Taxonomy" id="8019"/>
    <lineage>
        <taxon>Eukaryota</taxon>
        <taxon>Metazoa</taxon>
        <taxon>Chordata</taxon>
        <taxon>Craniata</taxon>
        <taxon>Vertebrata</taxon>
        <taxon>Euteleostomi</taxon>
        <taxon>Actinopterygii</taxon>
        <taxon>Neopterygii</taxon>
        <taxon>Teleostei</taxon>
        <taxon>Protacanthopterygii</taxon>
        <taxon>Salmoniformes</taxon>
        <taxon>Salmonidae</taxon>
        <taxon>Salmoninae</taxon>
        <taxon>Oncorhynchus</taxon>
    </lineage>
</organism>
<evidence type="ECO:0000256" key="16">
    <source>
        <dbReference type="ARBA" id="ARBA00023018"/>
    </source>
</evidence>
<evidence type="ECO:0000256" key="20">
    <source>
        <dbReference type="ARBA" id="ARBA00023257"/>
    </source>
</evidence>
<dbReference type="SMART" id="SM00089">
    <property type="entry name" value="PKD"/>
    <property type="match status" value="2"/>
</dbReference>
<feature type="domain" description="PKD" evidence="26">
    <location>
        <begin position="551"/>
        <end position="621"/>
    </location>
</feature>
<evidence type="ECO:0000256" key="14">
    <source>
        <dbReference type="ARBA" id="ARBA00022753"/>
    </source>
</evidence>
<gene>
    <name evidence="27" type="primary">SORCS2</name>
    <name evidence="27" type="synonym">LOC109896516</name>
</gene>
<keyword evidence="22" id="KW-0968">Cytoplasmic vesicle</keyword>
<comment type="similarity">
    <text evidence="8">Belongs to the VPS10-related sortilin family. SORCS subfamily.</text>
</comment>
<dbReference type="SMART" id="SM00602">
    <property type="entry name" value="VPS10"/>
    <property type="match status" value="1"/>
</dbReference>
<evidence type="ECO:0000256" key="23">
    <source>
        <dbReference type="ARBA" id="ARBA00034102"/>
    </source>
</evidence>
<evidence type="ECO:0000256" key="7">
    <source>
        <dbReference type="ARBA" id="ARBA00004565"/>
    </source>
</evidence>
<dbReference type="FunFam" id="3.30.60.270:FF:000003">
    <property type="entry name" value="Sortilin-related VPS10 domain containing receptor 2"/>
    <property type="match status" value="1"/>
</dbReference>
<reference evidence="27" key="1">
    <citation type="submission" date="2025-08" db="UniProtKB">
        <authorList>
            <consortium name="Ensembl"/>
        </authorList>
    </citation>
    <scope>IDENTIFICATION</scope>
</reference>
<evidence type="ECO:0000256" key="4">
    <source>
        <dbReference type="ARBA" id="ARBA00004358"/>
    </source>
</evidence>
<keyword evidence="28" id="KW-1185">Reference proteome</keyword>
<keyword evidence="10" id="KW-0771">Synaptosome</keyword>
<dbReference type="GO" id="GO:0098839">
    <property type="term" value="C:postsynaptic density membrane"/>
    <property type="evidence" value="ECO:0007669"/>
    <property type="project" value="UniProtKB-SubCell"/>
</dbReference>
<evidence type="ECO:0000259" key="26">
    <source>
        <dbReference type="PROSITE" id="PS50093"/>
    </source>
</evidence>
<dbReference type="InterPro" id="IPR031778">
    <property type="entry name" value="Sortilin_N"/>
</dbReference>